<dbReference type="Gene3D" id="3.40.50.10490">
    <property type="entry name" value="Glucose-6-phosphate isomerase like protein, domain 1"/>
    <property type="match status" value="1"/>
</dbReference>
<dbReference type="NCBIfam" id="TIGR03127">
    <property type="entry name" value="RuMP_HxlB"/>
    <property type="match status" value="1"/>
</dbReference>
<comment type="similarity">
    <text evidence="1">Belongs to the SIS family. PHI subfamily.</text>
</comment>
<evidence type="ECO:0000313" key="3">
    <source>
        <dbReference type="EMBL" id="MPM30281.1"/>
    </source>
</evidence>
<dbReference type="GO" id="GO:1901135">
    <property type="term" value="P:carbohydrate derivative metabolic process"/>
    <property type="evidence" value="ECO:0007669"/>
    <property type="project" value="InterPro"/>
</dbReference>
<reference evidence="3" key="1">
    <citation type="submission" date="2019-08" db="EMBL/GenBank/DDBJ databases">
        <authorList>
            <person name="Kucharzyk K."/>
            <person name="Murdoch R.W."/>
            <person name="Higgins S."/>
            <person name="Loffler F."/>
        </authorList>
    </citation>
    <scope>NUCLEOTIDE SEQUENCE</scope>
</reference>
<proteinExistence type="inferred from homology"/>
<dbReference type="PANTHER" id="PTHR43443:SF1">
    <property type="entry name" value="3-HEXULOSE-6-PHOSPHATE ISOMERASE"/>
    <property type="match status" value="1"/>
</dbReference>
<dbReference type="PANTHER" id="PTHR43443">
    <property type="entry name" value="3-HEXULOSE-6-PHOSPHATE ISOMERASE"/>
    <property type="match status" value="1"/>
</dbReference>
<dbReference type="PROSITE" id="PS51464">
    <property type="entry name" value="SIS"/>
    <property type="match status" value="1"/>
</dbReference>
<sequence length="187" mass="20197">MNTVDFHGTSSSIMKELTNCVSSISSDEIDSLVSLIMKSPRIFCFGAGRSGIILKSFCMRLNHLGLNSYYLGTSQCPSAKEDDLLLLVSGSGETGCVLSYATQARKLNLSIACITANRINPLTKIADTVINVDAPSSLVNTNSVSTQPMRSLFEQAAFIICETLLLMLQLNLGVSELDMAKRHANIL</sequence>
<feature type="domain" description="SIS" evidence="2">
    <location>
        <begin position="32"/>
        <end position="174"/>
    </location>
</feature>
<name>A0A644YQY5_9ZZZZ</name>
<evidence type="ECO:0000256" key="1">
    <source>
        <dbReference type="ARBA" id="ARBA00009235"/>
    </source>
</evidence>
<evidence type="ECO:0000259" key="2">
    <source>
        <dbReference type="PROSITE" id="PS51464"/>
    </source>
</evidence>
<keyword evidence="3" id="KW-0413">Isomerase</keyword>
<dbReference type="InterPro" id="IPR046348">
    <property type="entry name" value="SIS_dom_sf"/>
</dbReference>
<dbReference type="InterPro" id="IPR001347">
    <property type="entry name" value="SIS_dom"/>
</dbReference>
<accession>A0A644YQY5</accession>
<dbReference type="Pfam" id="PF01380">
    <property type="entry name" value="SIS"/>
    <property type="match status" value="1"/>
</dbReference>
<dbReference type="AlphaFoldDB" id="A0A644YQY5"/>
<dbReference type="GO" id="GO:0097367">
    <property type="term" value="F:carbohydrate derivative binding"/>
    <property type="evidence" value="ECO:0007669"/>
    <property type="project" value="InterPro"/>
</dbReference>
<dbReference type="EC" id="5.3.1.27" evidence="3"/>
<gene>
    <name evidence="3" type="primary">hxlB_5</name>
    <name evidence="3" type="ORF">SDC9_76829</name>
</gene>
<dbReference type="GO" id="GO:0043800">
    <property type="term" value="F:6-phospho-3-hexuloisomerase activity"/>
    <property type="evidence" value="ECO:0007669"/>
    <property type="project" value="UniProtKB-EC"/>
</dbReference>
<dbReference type="SUPFAM" id="SSF53697">
    <property type="entry name" value="SIS domain"/>
    <property type="match status" value="1"/>
</dbReference>
<comment type="caution">
    <text evidence="3">The sequence shown here is derived from an EMBL/GenBank/DDBJ whole genome shotgun (WGS) entry which is preliminary data.</text>
</comment>
<protein>
    <submittedName>
        <fullName evidence="3">3-hexulose-6-phosphate isomerase</fullName>
        <ecNumber evidence="3">5.3.1.27</ecNumber>
    </submittedName>
</protein>
<dbReference type="EMBL" id="VSSQ01005745">
    <property type="protein sequence ID" value="MPM30281.1"/>
    <property type="molecule type" value="Genomic_DNA"/>
</dbReference>
<organism evidence="3">
    <name type="scientific">bioreactor metagenome</name>
    <dbReference type="NCBI Taxonomy" id="1076179"/>
    <lineage>
        <taxon>unclassified sequences</taxon>
        <taxon>metagenomes</taxon>
        <taxon>ecological metagenomes</taxon>
    </lineage>
</organism>
<dbReference type="InterPro" id="IPR017552">
    <property type="entry name" value="PHI/rmpB"/>
</dbReference>